<evidence type="ECO:0000256" key="2">
    <source>
        <dbReference type="PROSITE-ProRule" id="PRU00169"/>
    </source>
</evidence>
<dbReference type="Gene3D" id="3.40.50.2300">
    <property type="match status" value="1"/>
</dbReference>
<dbReference type="CDD" id="cd00156">
    <property type="entry name" value="REC"/>
    <property type="match status" value="1"/>
</dbReference>
<accession>A0ABQ3IBT7</accession>
<name>A0ABQ3IBT7_9BACT</name>
<comment type="caution">
    <text evidence="4">The sequence shown here is derived from an EMBL/GenBank/DDBJ whole genome shotgun (WGS) entry which is preliminary data.</text>
</comment>
<organism evidence="4 5">
    <name type="scientific">Roseivirga thermotolerans</name>
    <dbReference type="NCBI Taxonomy" id="1758176"/>
    <lineage>
        <taxon>Bacteria</taxon>
        <taxon>Pseudomonadati</taxon>
        <taxon>Bacteroidota</taxon>
        <taxon>Cytophagia</taxon>
        <taxon>Cytophagales</taxon>
        <taxon>Roseivirgaceae</taxon>
        <taxon>Roseivirga</taxon>
    </lineage>
</organism>
<sequence>MPVNEADLKKNNRMETILIVEHSYMMRLFLINYLSKNFDVNAVETPTEALEYLEKNLRPAAILSNFHSNASREREGFQQMIATLEQNNIPLIVLTDQDKSDQRIEALKLGAKDTMSKPFNPVEMQLRLMTAMGFKQKDKMKRVA</sequence>
<feature type="domain" description="Response regulatory" evidence="3">
    <location>
        <begin position="16"/>
        <end position="132"/>
    </location>
</feature>
<reference evidence="5" key="1">
    <citation type="journal article" date="2019" name="Int. J. Syst. Evol. Microbiol.">
        <title>The Global Catalogue of Microorganisms (GCM) 10K type strain sequencing project: providing services to taxonomists for standard genome sequencing and annotation.</title>
        <authorList>
            <consortium name="The Broad Institute Genomics Platform"/>
            <consortium name="The Broad Institute Genome Sequencing Center for Infectious Disease"/>
            <person name="Wu L."/>
            <person name="Ma J."/>
        </authorList>
    </citation>
    <scope>NUCLEOTIDE SEQUENCE [LARGE SCALE GENOMIC DNA]</scope>
    <source>
        <strain evidence="5">CGMCC 1.15111</strain>
    </source>
</reference>
<dbReference type="InterPro" id="IPR001789">
    <property type="entry name" value="Sig_transdc_resp-reg_receiver"/>
</dbReference>
<dbReference type="SUPFAM" id="SSF52172">
    <property type="entry name" value="CheY-like"/>
    <property type="match status" value="1"/>
</dbReference>
<keyword evidence="5" id="KW-1185">Reference proteome</keyword>
<keyword evidence="1" id="KW-0597">Phosphoprotein</keyword>
<dbReference type="Pfam" id="PF00072">
    <property type="entry name" value="Response_reg"/>
    <property type="match status" value="1"/>
</dbReference>
<dbReference type="PROSITE" id="PS50110">
    <property type="entry name" value="RESPONSE_REGULATORY"/>
    <property type="match status" value="1"/>
</dbReference>
<dbReference type="InterPro" id="IPR050595">
    <property type="entry name" value="Bact_response_regulator"/>
</dbReference>
<evidence type="ECO:0000313" key="5">
    <source>
        <dbReference type="Proteomes" id="UP000658258"/>
    </source>
</evidence>
<dbReference type="Proteomes" id="UP000658258">
    <property type="component" value="Unassembled WGS sequence"/>
</dbReference>
<dbReference type="PANTHER" id="PTHR44591">
    <property type="entry name" value="STRESS RESPONSE REGULATOR PROTEIN 1"/>
    <property type="match status" value="1"/>
</dbReference>
<dbReference type="InterPro" id="IPR011006">
    <property type="entry name" value="CheY-like_superfamily"/>
</dbReference>
<gene>
    <name evidence="4" type="ORF">GCM10011340_32390</name>
</gene>
<dbReference type="EMBL" id="BNAG01000004">
    <property type="protein sequence ID" value="GHE73333.1"/>
    <property type="molecule type" value="Genomic_DNA"/>
</dbReference>
<proteinExistence type="predicted"/>
<dbReference type="PANTHER" id="PTHR44591:SF3">
    <property type="entry name" value="RESPONSE REGULATORY DOMAIN-CONTAINING PROTEIN"/>
    <property type="match status" value="1"/>
</dbReference>
<evidence type="ECO:0000256" key="1">
    <source>
        <dbReference type="ARBA" id="ARBA00022553"/>
    </source>
</evidence>
<comment type="caution">
    <text evidence="2">Lacks conserved residue(s) required for the propagation of feature annotation.</text>
</comment>
<evidence type="ECO:0000259" key="3">
    <source>
        <dbReference type="PROSITE" id="PS50110"/>
    </source>
</evidence>
<protein>
    <submittedName>
        <fullName evidence="4">Two-component system response regulator</fullName>
    </submittedName>
</protein>
<dbReference type="SMART" id="SM00448">
    <property type="entry name" value="REC"/>
    <property type="match status" value="1"/>
</dbReference>
<evidence type="ECO:0000313" key="4">
    <source>
        <dbReference type="EMBL" id="GHE73333.1"/>
    </source>
</evidence>